<protein>
    <submittedName>
        <fullName evidence="2">Uncharacterized protein</fullName>
    </submittedName>
</protein>
<feature type="compositionally biased region" description="Low complexity" evidence="1">
    <location>
        <begin position="174"/>
        <end position="189"/>
    </location>
</feature>
<feature type="compositionally biased region" description="Basic and acidic residues" evidence="1">
    <location>
        <begin position="191"/>
        <end position="200"/>
    </location>
</feature>
<organism evidence="2">
    <name type="scientific">Triticum urartu</name>
    <name type="common">Red wild einkorn</name>
    <name type="synonym">Crithodium urartu</name>
    <dbReference type="NCBI Taxonomy" id="4572"/>
    <lineage>
        <taxon>Eukaryota</taxon>
        <taxon>Viridiplantae</taxon>
        <taxon>Streptophyta</taxon>
        <taxon>Embryophyta</taxon>
        <taxon>Tracheophyta</taxon>
        <taxon>Spermatophyta</taxon>
        <taxon>Magnoliopsida</taxon>
        <taxon>Liliopsida</taxon>
        <taxon>Poales</taxon>
        <taxon>Poaceae</taxon>
        <taxon>BOP clade</taxon>
        <taxon>Pooideae</taxon>
        <taxon>Triticodae</taxon>
        <taxon>Triticeae</taxon>
        <taxon>Triticinae</taxon>
        <taxon>Triticum</taxon>
    </lineage>
</organism>
<name>M7YD79_TRIUA</name>
<accession>M7YD79</accession>
<sequence>MDARRSSPHHRIEWICASSTSVSPRLRQDPTSRDESDLLPFPYFGSGAPHLLPCACGLPFVAVATASSIATTWYYSSSRPTLQLPGTGSASSRPPDLPVYHPRPHRSPVTRPHQVPTSAWPCSSAREPAARPARTRVDRIASASSLMPTRTEGVASVAALPSSSRHRSLPAPATSSSTRPLDSTSSCSSGDDEHPFCLER</sequence>
<evidence type="ECO:0000256" key="1">
    <source>
        <dbReference type="SAM" id="MobiDB-lite"/>
    </source>
</evidence>
<reference evidence="2" key="1">
    <citation type="journal article" date="2013" name="Nature">
        <title>Draft genome of the wheat A-genome progenitor Triticum urartu.</title>
        <authorList>
            <person name="Ling H.Q."/>
            <person name="Zhao S."/>
            <person name="Liu D."/>
            <person name="Wang J."/>
            <person name="Sun H."/>
            <person name="Zhang C."/>
            <person name="Fan H."/>
            <person name="Li D."/>
            <person name="Dong L."/>
            <person name="Tao Y."/>
            <person name="Gao C."/>
            <person name="Wu H."/>
            <person name="Li Y."/>
            <person name="Cui Y."/>
            <person name="Guo X."/>
            <person name="Zheng S."/>
            <person name="Wang B."/>
            <person name="Yu K."/>
            <person name="Liang Q."/>
            <person name="Yang W."/>
            <person name="Lou X."/>
            <person name="Chen J."/>
            <person name="Feng M."/>
            <person name="Jian J."/>
            <person name="Zhang X."/>
            <person name="Luo G."/>
            <person name="Jiang Y."/>
            <person name="Liu J."/>
            <person name="Wang Z."/>
            <person name="Sha Y."/>
            <person name="Zhang B."/>
            <person name="Wu H."/>
            <person name="Tang D."/>
            <person name="Shen Q."/>
            <person name="Xue P."/>
            <person name="Zou S."/>
            <person name="Wang X."/>
            <person name="Liu X."/>
            <person name="Wang F."/>
            <person name="Yang Y."/>
            <person name="An X."/>
            <person name="Dong Z."/>
            <person name="Zhang K."/>
            <person name="Zhang X."/>
            <person name="Luo M.C."/>
            <person name="Dvorak J."/>
            <person name="Tong Y."/>
            <person name="Wang J."/>
            <person name="Yang H."/>
            <person name="Li Z."/>
            <person name="Wang D."/>
            <person name="Zhang A."/>
            <person name="Wang J."/>
        </authorList>
    </citation>
    <scope>NUCLEOTIDE SEQUENCE</scope>
</reference>
<proteinExistence type="predicted"/>
<gene>
    <name evidence="2" type="ORF">TRIUR3_27719</name>
</gene>
<feature type="region of interest" description="Disordered" evidence="1">
    <location>
        <begin position="103"/>
        <end position="200"/>
    </location>
</feature>
<evidence type="ECO:0000313" key="2">
    <source>
        <dbReference type="EMBL" id="EMS48228.1"/>
    </source>
</evidence>
<dbReference type="AlphaFoldDB" id="M7YD79"/>
<dbReference type="EMBL" id="KD251492">
    <property type="protein sequence ID" value="EMS48228.1"/>
    <property type="molecule type" value="Genomic_DNA"/>
</dbReference>